<dbReference type="InterPro" id="IPR014777">
    <property type="entry name" value="4pyrrole_Mease_sub1"/>
</dbReference>
<dbReference type="FunFam" id="3.40.1010.10:FF:000001">
    <property type="entry name" value="Siroheme synthase"/>
    <property type="match status" value="1"/>
</dbReference>
<dbReference type="InterPro" id="IPR000878">
    <property type="entry name" value="4pyrrol_Mease"/>
</dbReference>
<evidence type="ECO:0000259" key="6">
    <source>
        <dbReference type="Pfam" id="PF00590"/>
    </source>
</evidence>
<dbReference type="InterPro" id="IPR035996">
    <property type="entry name" value="4pyrrol_Methylase_sf"/>
</dbReference>
<dbReference type="PANTHER" id="PTHR45790">
    <property type="entry name" value="SIROHEME SYNTHASE-RELATED"/>
    <property type="match status" value="1"/>
</dbReference>
<geneLocation type="chloroplast" evidence="7"/>
<evidence type="ECO:0000256" key="5">
    <source>
        <dbReference type="ARBA" id="ARBA00023244"/>
    </source>
</evidence>
<accession>A0A5P9RTJ5</accession>
<evidence type="ECO:0000256" key="3">
    <source>
        <dbReference type="ARBA" id="ARBA00022679"/>
    </source>
</evidence>
<keyword evidence="5" id="KW-0627">Porphyrin biosynthesis</keyword>
<proteinExistence type="predicted"/>
<dbReference type="NCBIfam" id="NF004790">
    <property type="entry name" value="PRK06136.1"/>
    <property type="match status" value="1"/>
</dbReference>
<reference evidence="7" key="1">
    <citation type="submission" date="2018-11" db="EMBL/GenBank/DDBJ databases">
        <title>Complete Plastid Genome of Cyanidioschyzon merolae Isolate 5508.</title>
        <authorList>
            <person name="Bi G."/>
        </authorList>
    </citation>
    <scope>NUCLEOTIDE SEQUENCE</scope>
    <source>
        <strain evidence="7">5508</strain>
    </source>
</reference>
<dbReference type="EMBL" id="MK231134">
    <property type="protein sequence ID" value="QFV16938.1"/>
    <property type="molecule type" value="Genomic_DNA"/>
</dbReference>
<dbReference type="CDD" id="cd11642">
    <property type="entry name" value="SUMT"/>
    <property type="match status" value="1"/>
</dbReference>
<dbReference type="SUPFAM" id="SSF53790">
    <property type="entry name" value="Tetrapyrrole methylase"/>
    <property type="match status" value="1"/>
</dbReference>
<dbReference type="GO" id="GO:0032259">
    <property type="term" value="P:methylation"/>
    <property type="evidence" value="ECO:0007669"/>
    <property type="project" value="UniProtKB-KW"/>
</dbReference>
<dbReference type="PANTHER" id="PTHR45790:SF3">
    <property type="entry name" value="S-ADENOSYL-L-METHIONINE-DEPENDENT UROPORPHYRINOGEN III METHYLTRANSFERASE, CHLOROPLASTIC"/>
    <property type="match status" value="1"/>
</dbReference>
<dbReference type="NCBIfam" id="TIGR01469">
    <property type="entry name" value="cobA_cysG_Cterm"/>
    <property type="match status" value="1"/>
</dbReference>
<dbReference type="GO" id="GO:0019354">
    <property type="term" value="P:siroheme biosynthetic process"/>
    <property type="evidence" value="ECO:0007669"/>
    <property type="project" value="InterPro"/>
</dbReference>
<dbReference type="Gene3D" id="3.30.950.10">
    <property type="entry name" value="Methyltransferase, Cobalt-precorrin-4 Transmethylase, Domain 2"/>
    <property type="match status" value="1"/>
</dbReference>
<sequence length="239" mass="25950">MASLSFIGAGPGHPDWLTLRAYHLLQQAQLVVYDALVSQQILQLVNPYASLIQVGKRSSQRGYHPTEISQLLMNSYHQGNHTVRLKGGDVSIFARFYEEILPIHEACIPFEIVPGITTASGVCASLACALTHRSLASSVTFISAMEAISPFRWSKLISTSDTLVVYMPLANLPSLIDGYLQAGGHPETPILLVQWCSLDTQATLLGTISTINHQIQRHQFGPPSLAIIGEVTTLCIGST</sequence>
<dbReference type="Gene3D" id="3.40.1010.10">
    <property type="entry name" value="Cobalt-precorrin-4 Transmethylase, Domain 1"/>
    <property type="match status" value="1"/>
</dbReference>
<keyword evidence="4" id="KW-0949">S-adenosyl-L-methionine</keyword>
<keyword evidence="7" id="KW-0934">Plastid</keyword>
<evidence type="ECO:0000313" key="7">
    <source>
        <dbReference type="EMBL" id="QFV16938.1"/>
    </source>
</evidence>
<dbReference type="Pfam" id="PF00590">
    <property type="entry name" value="TP_methylase"/>
    <property type="match status" value="1"/>
</dbReference>
<gene>
    <name evidence="7" type="primary">cobA</name>
</gene>
<keyword evidence="7" id="KW-0150">Chloroplast</keyword>
<feature type="domain" description="Tetrapyrrole methylase" evidence="6">
    <location>
        <begin position="4"/>
        <end position="211"/>
    </location>
</feature>
<evidence type="ECO:0000256" key="2">
    <source>
        <dbReference type="ARBA" id="ARBA00022603"/>
    </source>
</evidence>
<dbReference type="InterPro" id="IPR006366">
    <property type="entry name" value="CobA/CysG_C"/>
</dbReference>
<name>A0A5P9RTJ5_CYAME</name>
<dbReference type="EC" id="2.1.1.107" evidence="1"/>
<dbReference type="AlphaFoldDB" id="A0A5P9RTJ5"/>
<protein>
    <recommendedName>
        <fullName evidence="1">uroporphyrinogen-III C-methyltransferase</fullName>
        <ecNumber evidence="1">2.1.1.107</ecNumber>
    </recommendedName>
</protein>
<organism evidence="7">
    <name type="scientific">Cyanidioschyzon merolae</name>
    <name type="common">Red alga</name>
    <dbReference type="NCBI Taxonomy" id="45157"/>
    <lineage>
        <taxon>Eukaryota</taxon>
        <taxon>Rhodophyta</taxon>
        <taxon>Bangiophyceae</taxon>
        <taxon>Cyanidiales</taxon>
        <taxon>Cyanidiaceae</taxon>
        <taxon>Cyanidioschyzon</taxon>
    </lineage>
</organism>
<keyword evidence="3 7" id="KW-0808">Transferase</keyword>
<evidence type="ECO:0000256" key="4">
    <source>
        <dbReference type="ARBA" id="ARBA00022691"/>
    </source>
</evidence>
<keyword evidence="2 7" id="KW-0489">Methyltransferase</keyword>
<dbReference type="InterPro" id="IPR014776">
    <property type="entry name" value="4pyrrole_Mease_sub2"/>
</dbReference>
<evidence type="ECO:0000256" key="1">
    <source>
        <dbReference type="ARBA" id="ARBA00012162"/>
    </source>
</evidence>
<dbReference type="InterPro" id="IPR050161">
    <property type="entry name" value="Siro_Cobalamin_biosynth"/>
</dbReference>
<dbReference type="GO" id="GO:0004851">
    <property type="term" value="F:uroporphyrin-III C-methyltransferase activity"/>
    <property type="evidence" value="ECO:0007669"/>
    <property type="project" value="UniProtKB-EC"/>
</dbReference>